<dbReference type="SUPFAM" id="SSF52540">
    <property type="entry name" value="P-loop containing nucleoside triphosphate hydrolases"/>
    <property type="match status" value="1"/>
</dbReference>
<evidence type="ECO:0000313" key="14">
    <source>
        <dbReference type="EMBL" id="CAH3174972.1"/>
    </source>
</evidence>
<keyword evidence="5 11" id="KW-0812">Transmembrane</keyword>
<comment type="subcellular location">
    <subcellularLocation>
        <location evidence="1">Membrane</location>
        <topology evidence="1">Multi-pass membrane protein</topology>
    </subcellularLocation>
</comment>
<evidence type="ECO:0000256" key="9">
    <source>
        <dbReference type="ARBA" id="ARBA00023136"/>
    </source>
</evidence>
<proteinExistence type="inferred from homology"/>
<comment type="similarity">
    <text evidence="2">Belongs to the ABC transporter superfamily. ABCG family. Eye pigment precursor importer (TC 3.A.1.204) subfamily.</text>
</comment>
<dbReference type="InterPro" id="IPR017871">
    <property type="entry name" value="ABC_transporter-like_CS"/>
</dbReference>
<feature type="transmembrane region" description="Helical" evidence="11">
    <location>
        <begin position="971"/>
        <end position="992"/>
    </location>
</feature>
<keyword evidence="9 11" id="KW-0472">Membrane</keyword>
<sequence>MILTNTILLLQVLLMQFVWSESQKSVNPLQRRYMSDSDAVCNDNSRATFFIGVQSSNKWILFFESGGFCASLVDCNKRYLNENSTVLMTSTLMPKEVIGRDLLSSSQTENPSFYNYRHVLVPYCSSDLWLGQRTNPKEPFRFINDSSVDNFSFRGQTIFRTLFTDLLREYNLREAEEIVLSGSSAGGIGVLNHAGWVLDHVIKAQGLNAKLKSIVDSGWFINFQDTLEAKVRPRFMSFANITSAACQDTSRDYICCPSASCMIARGYYPSDVPLLIVSSIYDLFMLGDVFSAQDTQENTATDNSADYLTLVSMYGGAMNESISLIGTQASNVSIFAPACFQHIYLSTSSLWEEGGVLPPSAEVGRGPAKYSHKIQSGTWESTKIQTKAYSSNIKDFIAKWMQSNGSSMTLIDSCVGAHCNPTCPGQFLFADPAAIWKQSVQTTILLLSLVITIVSLGYKATFFLQHYYLNRKQRHYLNEFASSPVTRELPPCAPHEMTSIACLFLSYSVNVAHQKPTKDKGDKKLAANKSEADSNEAKTECPVNIKQHTICDIEGTGGSENHPEPPVSTQAVNLGFVTIPEEKPVNPHKTIRFSESETDFEEFHKADGLSTGKERRNSLQTAWRKLSDSAYVEIDQGNPREKKILDNVSVYFNPGELVAIMGPSGSGKTTLLDLLTGRRTSGHSRGSVYINGESLGDVQDWYARRIGYVLQLAVPYYEELTVRQNVFFAAHMRLPKRMSHSKKFERVEQILEETGLVSLADTVVGGSVGPGLSGGQKRRLCVALQMINLPSVLFLDEPTSGSLDASSSLELLQHLNVVAESGRLIILTIHQPRLEIFHLFHKILLLCDGQVAFYGEPTNVPSLFVEAYLKSTTKEFRMSENAPNIDAKNPADTIMDILNCPDARRSILAYYQKSGEPQAVQEAIMTSLRKQTNTNKRKRRFRKNRDVGGGTFNRVFVLEARTSERQSLGQMLYFPFIFLVFGFVTGTVYFRAEEKDGILLMSAFCVYCCASPLFLSSVLMAHLNKVLDIFRLERADGCGRSYENVIQTYLRISALCTLPVIICSVMTYFTVMTSYDLWKFTQVTIISLVLNQTWIAIYMMVICAQPRIAHRICPMVSATAGFAGGFLVPRPLMPPGYNLLFFINPQFYGYAAITKVLLKNNRLKCQYESTLNCISTEGNAVLSRFGFHDVNIYEHLAILLGMTVLSLLLAWFFLELKYIIRKLFSRKSSIFSKDERFECPKENLHGREGRRKSTLHVISENDGLHSVRVQGREEAQKSRRPGSRKERWQSTRKRLTERKQSLAEQQEIIQNKWDHFLRCRSSSLPPDADQSKIQETAFRRRIHSEGNLRVHLPDPIKESPFEDDPDRNKVRIQESSFRRIHSEENVRLSIHTPKKERPFEDELKEDEVFQEGMQLSPVMALEVRGNKQEVITDNRNQGSNGEETVLWIKFDDGGAKERPESTSSLETTF</sequence>
<feature type="transmembrane region" description="Helical" evidence="11">
    <location>
        <begin position="1083"/>
        <end position="1101"/>
    </location>
</feature>
<evidence type="ECO:0000256" key="10">
    <source>
        <dbReference type="SAM" id="MobiDB-lite"/>
    </source>
</evidence>
<evidence type="ECO:0000256" key="11">
    <source>
        <dbReference type="SAM" id="Phobius"/>
    </source>
</evidence>
<dbReference type="InterPro" id="IPR050352">
    <property type="entry name" value="ABCG_transporters"/>
</dbReference>
<feature type="signal peptide" evidence="12">
    <location>
        <begin position="1"/>
        <end position="20"/>
    </location>
</feature>
<evidence type="ECO:0000259" key="13">
    <source>
        <dbReference type="PROSITE" id="PS50893"/>
    </source>
</evidence>
<feature type="compositionally biased region" description="Basic and acidic residues" evidence="10">
    <location>
        <begin position="516"/>
        <end position="539"/>
    </location>
</feature>
<evidence type="ECO:0000256" key="6">
    <source>
        <dbReference type="ARBA" id="ARBA00022741"/>
    </source>
</evidence>
<dbReference type="Pfam" id="PF03283">
    <property type="entry name" value="PAE"/>
    <property type="match status" value="1"/>
</dbReference>
<evidence type="ECO:0000256" key="4">
    <source>
        <dbReference type="ARBA" id="ARBA00022448"/>
    </source>
</evidence>
<dbReference type="EMBL" id="CALNXK010000195">
    <property type="protein sequence ID" value="CAH3174972.1"/>
    <property type="molecule type" value="Genomic_DNA"/>
</dbReference>
<evidence type="ECO:0000256" key="7">
    <source>
        <dbReference type="ARBA" id="ARBA00022840"/>
    </source>
</evidence>
<feature type="transmembrane region" description="Helical" evidence="11">
    <location>
        <begin position="444"/>
        <end position="464"/>
    </location>
</feature>
<dbReference type="InterPro" id="IPR027417">
    <property type="entry name" value="P-loop_NTPase"/>
</dbReference>
<evidence type="ECO:0000256" key="5">
    <source>
        <dbReference type="ARBA" id="ARBA00022692"/>
    </source>
</evidence>
<dbReference type="Gene3D" id="3.40.50.300">
    <property type="entry name" value="P-loop containing nucleotide triphosphate hydrolases"/>
    <property type="match status" value="1"/>
</dbReference>
<feature type="domain" description="ABC transporter" evidence="13">
    <location>
        <begin position="624"/>
        <end position="873"/>
    </location>
</feature>
<comment type="caution">
    <text evidence="14">The sequence shown here is derived from an EMBL/GenBank/DDBJ whole genome shotgun (WGS) entry which is preliminary data.</text>
</comment>
<organism evidence="14 15">
    <name type="scientific">Porites lobata</name>
    <dbReference type="NCBI Taxonomy" id="104759"/>
    <lineage>
        <taxon>Eukaryota</taxon>
        <taxon>Metazoa</taxon>
        <taxon>Cnidaria</taxon>
        <taxon>Anthozoa</taxon>
        <taxon>Hexacorallia</taxon>
        <taxon>Scleractinia</taxon>
        <taxon>Fungiina</taxon>
        <taxon>Poritidae</taxon>
        <taxon>Porites</taxon>
    </lineage>
</organism>
<reference evidence="14 15" key="1">
    <citation type="submission" date="2022-05" db="EMBL/GenBank/DDBJ databases">
        <authorList>
            <consortium name="Genoscope - CEA"/>
            <person name="William W."/>
        </authorList>
    </citation>
    <scope>NUCLEOTIDE SEQUENCE [LARGE SCALE GENOMIC DNA]</scope>
</reference>
<dbReference type="Pfam" id="PF01061">
    <property type="entry name" value="ABC2_membrane"/>
    <property type="match status" value="1"/>
</dbReference>
<dbReference type="Proteomes" id="UP001159405">
    <property type="component" value="Unassembled WGS sequence"/>
</dbReference>
<dbReference type="PROSITE" id="PS50893">
    <property type="entry name" value="ABC_TRANSPORTER_2"/>
    <property type="match status" value="1"/>
</dbReference>
<gene>
    <name evidence="14" type="ORF">PLOB_00015565</name>
</gene>
<name>A0ABN8R8G8_9CNID</name>
<keyword evidence="4" id="KW-0813">Transport</keyword>
<dbReference type="PROSITE" id="PS00211">
    <property type="entry name" value="ABC_TRANSPORTER_1"/>
    <property type="match status" value="1"/>
</dbReference>
<dbReference type="InterPro" id="IPR003439">
    <property type="entry name" value="ABC_transporter-like_ATP-bd"/>
</dbReference>
<dbReference type="InterPro" id="IPR013525">
    <property type="entry name" value="ABC2_TM"/>
</dbReference>
<evidence type="ECO:0000256" key="2">
    <source>
        <dbReference type="ARBA" id="ARBA00005814"/>
    </source>
</evidence>
<keyword evidence="15" id="KW-1185">Reference proteome</keyword>
<feature type="compositionally biased region" description="Basic and acidic residues" evidence="10">
    <location>
        <begin position="1450"/>
        <end position="1460"/>
    </location>
</feature>
<dbReference type="InterPro" id="IPR004963">
    <property type="entry name" value="PAE/NOTUM"/>
</dbReference>
<dbReference type="Pfam" id="PF00005">
    <property type="entry name" value="ABC_tran"/>
    <property type="match status" value="1"/>
</dbReference>
<feature type="transmembrane region" description="Helical" evidence="11">
    <location>
        <begin position="1049"/>
        <end position="1071"/>
    </location>
</feature>
<feature type="chain" id="PRO_5045590420" description="ABC transporter domain-containing protein" evidence="12">
    <location>
        <begin position="21"/>
        <end position="1469"/>
    </location>
</feature>
<dbReference type="SMART" id="SM00382">
    <property type="entry name" value="AAA"/>
    <property type="match status" value="1"/>
</dbReference>
<feature type="transmembrane region" description="Helical" evidence="11">
    <location>
        <begin position="998"/>
        <end position="1021"/>
    </location>
</feature>
<feature type="transmembrane region" description="Helical" evidence="11">
    <location>
        <begin position="1192"/>
        <end position="1214"/>
    </location>
</feature>
<protein>
    <recommendedName>
        <fullName evidence="13">ABC transporter domain-containing protein</fullName>
    </recommendedName>
</protein>
<evidence type="ECO:0000256" key="1">
    <source>
        <dbReference type="ARBA" id="ARBA00004141"/>
    </source>
</evidence>
<dbReference type="InterPro" id="IPR003593">
    <property type="entry name" value="AAA+_ATPase"/>
</dbReference>
<feature type="region of interest" description="Disordered" evidence="10">
    <location>
        <begin position="1269"/>
        <end position="1302"/>
    </location>
</feature>
<accession>A0ABN8R8G8</accession>
<evidence type="ECO:0000256" key="8">
    <source>
        <dbReference type="ARBA" id="ARBA00022989"/>
    </source>
</evidence>
<feature type="compositionally biased region" description="Basic and acidic residues" evidence="10">
    <location>
        <begin position="1269"/>
        <end position="1289"/>
    </location>
</feature>
<evidence type="ECO:0000256" key="3">
    <source>
        <dbReference type="ARBA" id="ARBA00010213"/>
    </source>
</evidence>
<comment type="similarity">
    <text evidence="3">Belongs to the pectinacetylesterase family. Notum subfamily.</text>
</comment>
<dbReference type="PANTHER" id="PTHR48041">
    <property type="entry name" value="ABC TRANSPORTER G FAMILY MEMBER 28"/>
    <property type="match status" value="1"/>
</dbReference>
<evidence type="ECO:0000256" key="12">
    <source>
        <dbReference type="SAM" id="SignalP"/>
    </source>
</evidence>
<evidence type="ECO:0000313" key="15">
    <source>
        <dbReference type="Proteomes" id="UP001159405"/>
    </source>
</evidence>
<feature type="region of interest" description="Disordered" evidence="10">
    <location>
        <begin position="1450"/>
        <end position="1469"/>
    </location>
</feature>
<keyword evidence="6" id="KW-0547">Nucleotide-binding</keyword>
<keyword evidence="8 11" id="KW-1133">Transmembrane helix</keyword>
<feature type="region of interest" description="Disordered" evidence="10">
    <location>
        <begin position="515"/>
        <end position="539"/>
    </location>
</feature>
<keyword evidence="7" id="KW-0067">ATP-binding</keyword>
<dbReference type="PANTHER" id="PTHR48041:SF139">
    <property type="entry name" value="PROTEIN SCARLET"/>
    <property type="match status" value="1"/>
</dbReference>
<keyword evidence="12" id="KW-0732">Signal</keyword>